<dbReference type="PRINTS" id="PR00411">
    <property type="entry name" value="PNDRDTASEI"/>
</dbReference>
<dbReference type="InterPro" id="IPR023753">
    <property type="entry name" value="FAD/NAD-binding_dom"/>
</dbReference>
<dbReference type="PANTHER" id="PTHR42913">
    <property type="entry name" value="APOPTOSIS-INDUCING FACTOR 1"/>
    <property type="match status" value="1"/>
</dbReference>
<accession>A0A9X3S662</accession>
<comment type="cofactor">
    <cofactor evidence="1">
        <name>FAD</name>
        <dbReference type="ChEBI" id="CHEBI:57692"/>
    </cofactor>
</comment>
<proteinExistence type="inferred from homology"/>
<name>A0A9X3S662_9ACTN</name>
<keyword evidence="8" id="KW-1185">Reference proteome</keyword>
<evidence type="ECO:0000256" key="2">
    <source>
        <dbReference type="ARBA" id="ARBA00005272"/>
    </source>
</evidence>
<dbReference type="EMBL" id="JAPDOD010000063">
    <property type="protein sequence ID" value="MDA0166337.1"/>
    <property type="molecule type" value="Genomic_DNA"/>
</dbReference>
<comment type="caution">
    <text evidence="7">The sequence shown here is derived from an EMBL/GenBank/DDBJ whole genome shotgun (WGS) entry which is preliminary data.</text>
</comment>
<dbReference type="InterPro" id="IPR036188">
    <property type="entry name" value="FAD/NAD-bd_sf"/>
</dbReference>
<dbReference type="GO" id="GO:0019646">
    <property type="term" value="P:aerobic electron transport chain"/>
    <property type="evidence" value="ECO:0007669"/>
    <property type="project" value="TreeGrafter"/>
</dbReference>
<comment type="similarity">
    <text evidence="2">Belongs to the NADH dehydrogenase family.</text>
</comment>
<keyword evidence="4" id="KW-0274">FAD</keyword>
<evidence type="ECO:0000256" key="5">
    <source>
        <dbReference type="ARBA" id="ARBA00023002"/>
    </source>
</evidence>
<keyword evidence="3" id="KW-0285">Flavoprotein</keyword>
<feature type="domain" description="FAD/NAD(P)-binding" evidence="6">
    <location>
        <begin position="3"/>
        <end position="322"/>
    </location>
</feature>
<dbReference type="PANTHER" id="PTHR42913:SF3">
    <property type="entry name" value="64 KDA MITOCHONDRIAL NADH DEHYDROGENASE (EUROFUNG)"/>
    <property type="match status" value="1"/>
</dbReference>
<dbReference type="Pfam" id="PF07992">
    <property type="entry name" value="Pyr_redox_2"/>
    <property type="match status" value="1"/>
</dbReference>
<evidence type="ECO:0000256" key="4">
    <source>
        <dbReference type="ARBA" id="ARBA00022827"/>
    </source>
</evidence>
<evidence type="ECO:0000256" key="3">
    <source>
        <dbReference type="ARBA" id="ARBA00022630"/>
    </source>
</evidence>
<dbReference type="RefSeq" id="WP_270045594.1">
    <property type="nucleotide sequence ID" value="NZ_JAPDOD010000063.1"/>
</dbReference>
<sequence>MHRIVVVGGGFAGVRTVRRLAEVPGTEITLVDRTNHFLFQPMLYQVATGVLSGGQISPALRSIFRRQRNVRVLLSEVDGFDLERRVVKAFGEHEYELPYDTLVVAAGATHSYFGRDDWAVLAPGMKTVDDAHRLRSMILGAFELAEAAETEAERQAWMTFAIVGAGPTGVELAGQVAELGQRILASEYRSVDTSQARIVLLDSNARVLKTFPERLSARAKADLEFLGIDVRLGVRAVGIDPEGLDVKIAGEPARITAKTVIWAAGVKASPLGAALGVEVDGAGRVVVEPDLTVPGHPEVFALGDMAAVPGVPGVAQGAIQGGEHVARVIAARLTGAPWPGPFRYKDKGSMATIGRRRAVVDMGRRQLTGGAAYFAWGVIHLAYLTRWEDRIEAVWRWAFTGIGGSRRERMISIVSLVPETTARSVILELRRRRAERLDQARP</sequence>
<evidence type="ECO:0000256" key="1">
    <source>
        <dbReference type="ARBA" id="ARBA00001974"/>
    </source>
</evidence>
<evidence type="ECO:0000313" key="8">
    <source>
        <dbReference type="Proteomes" id="UP001149140"/>
    </source>
</evidence>
<keyword evidence="5" id="KW-0560">Oxidoreductase</keyword>
<evidence type="ECO:0000313" key="7">
    <source>
        <dbReference type="EMBL" id="MDA0166337.1"/>
    </source>
</evidence>
<dbReference type="Gene3D" id="3.50.50.100">
    <property type="match status" value="1"/>
</dbReference>
<evidence type="ECO:0000259" key="6">
    <source>
        <dbReference type="Pfam" id="PF07992"/>
    </source>
</evidence>
<dbReference type="PRINTS" id="PR00368">
    <property type="entry name" value="FADPNR"/>
</dbReference>
<dbReference type="Proteomes" id="UP001149140">
    <property type="component" value="Unassembled WGS sequence"/>
</dbReference>
<dbReference type="GO" id="GO:0003955">
    <property type="term" value="F:NAD(P)H dehydrogenase (quinone) activity"/>
    <property type="evidence" value="ECO:0007669"/>
    <property type="project" value="TreeGrafter"/>
</dbReference>
<gene>
    <name evidence="7" type="ORF">OM076_39090</name>
</gene>
<reference evidence="7" key="1">
    <citation type="submission" date="2022-10" db="EMBL/GenBank/DDBJ databases">
        <title>The WGS of Solirubrobacter ginsenosidimutans DSM 21036.</title>
        <authorList>
            <person name="Jiang Z."/>
        </authorList>
    </citation>
    <scope>NUCLEOTIDE SEQUENCE</scope>
    <source>
        <strain evidence="7">DSM 21036</strain>
    </source>
</reference>
<protein>
    <submittedName>
        <fullName evidence="7">NAD(P)/FAD-dependent oxidoreductase</fullName>
    </submittedName>
</protein>
<dbReference type="InterPro" id="IPR051169">
    <property type="entry name" value="NADH-Q_oxidoreductase"/>
</dbReference>
<dbReference type="AlphaFoldDB" id="A0A9X3S662"/>
<organism evidence="7 8">
    <name type="scientific">Solirubrobacter ginsenosidimutans</name>
    <dbReference type="NCBI Taxonomy" id="490573"/>
    <lineage>
        <taxon>Bacteria</taxon>
        <taxon>Bacillati</taxon>
        <taxon>Actinomycetota</taxon>
        <taxon>Thermoleophilia</taxon>
        <taxon>Solirubrobacterales</taxon>
        <taxon>Solirubrobacteraceae</taxon>
        <taxon>Solirubrobacter</taxon>
    </lineage>
</organism>
<dbReference type="SUPFAM" id="SSF51905">
    <property type="entry name" value="FAD/NAD(P)-binding domain"/>
    <property type="match status" value="1"/>
</dbReference>